<dbReference type="EMBL" id="MTEJ01000635">
    <property type="protein sequence ID" value="OQX00569.1"/>
    <property type="molecule type" value="Genomic_DNA"/>
</dbReference>
<dbReference type="AlphaFoldDB" id="A0A1Y1Q9R8"/>
<proteinExistence type="predicted"/>
<reference evidence="1 2" key="1">
    <citation type="submission" date="2017-01" db="EMBL/GenBank/DDBJ databases">
        <title>Novel large sulfur bacteria in the metagenomes of groundwater-fed chemosynthetic microbial mats in the Lake Huron basin.</title>
        <authorList>
            <person name="Sharrar A.M."/>
            <person name="Flood B.E."/>
            <person name="Bailey J.V."/>
            <person name="Jones D.S."/>
            <person name="Biddanda B."/>
            <person name="Ruberg S.A."/>
            <person name="Marcus D.N."/>
            <person name="Dick G.J."/>
        </authorList>
    </citation>
    <scope>NUCLEOTIDE SEQUENCE [LARGE SCALE GENOMIC DNA]</scope>
    <source>
        <strain evidence="1">A8</strain>
    </source>
</reference>
<gene>
    <name evidence="1" type="ORF">BWK73_48090</name>
</gene>
<accession>A0A1Y1Q9R8</accession>
<dbReference type="PROSITE" id="PS51257">
    <property type="entry name" value="PROKAR_LIPOPROTEIN"/>
    <property type="match status" value="1"/>
</dbReference>
<evidence type="ECO:0000313" key="2">
    <source>
        <dbReference type="Proteomes" id="UP000192491"/>
    </source>
</evidence>
<protein>
    <submittedName>
        <fullName evidence="1">Uncharacterized protein</fullName>
    </submittedName>
</protein>
<sequence length="180" mass="19777">MERTIGITLLTTFLAVGCVAAKNDDTYQSMAGGRESTSPYPTITFTDEEYNRDVTKWVEIGHGFRIEARTRPRTLPASQLQGTLEPAGSLGSPAKEPLLYYHYKDRELDASPLSISPSGKYALLTKDYPTKLILFNTVTGQMKVVGTMDVGYGKTAWNEVGGVATINSRYGQPPMVVYLN</sequence>
<evidence type="ECO:0000313" key="1">
    <source>
        <dbReference type="EMBL" id="OQX00569.1"/>
    </source>
</evidence>
<dbReference type="Proteomes" id="UP000192491">
    <property type="component" value="Unassembled WGS sequence"/>
</dbReference>
<name>A0A1Y1Q9R8_9GAMM</name>
<organism evidence="1 2">
    <name type="scientific">Thiothrix lacustris</name>
    <dbReference type="NCBI Taxonomy" id="525917"/>
    <lineage>
        <taxon>Bacteria</taxon>
        <taxon>Pseudomonadati</taxon>
        <taxon>Pseudomonadota</taxon>
        <taxon>Gammaproteobacteria</taxon>
        <taxon>Thiotrichales</taxon>
        <taxon>Thiotrichaceae</taxon>
        <taxon>Thiothrix</taxon>
    </lineage>
</organism>
<comment type="caution">
    <text evidence="1">The sequence shown here is derived from an EMBL/GenBank/DDBJ whole genome shotgun (WGS) entry which is preliminary data.</text>
</comment>